<sequence>MKKVKDLVLAAAMVLVMVLPGISSIEVGAGNNEISPLDKGDRGEQIL</sequence>
<reference evidence="3" key="1">
    <citation type="submission" date="2016-10" db="EMBL/GenBank/DDBJ databases">
        <authorList>
            <person name="Varghese N."/>
            <person name="Submissions S."/>
        </authorList>
    </citation>
    <scope>NUCLEOTIDE SEQUENCE [LARGE SCALE GENOMIC DNA]</scope>
    <source>
        <strain evidence="3">CGMCC 1.6763</strain>
    </source>
</reference>
<evidence type="ECO:0000313" key="2">
    <source>
        <dbReference type="EMBL" id="SEJ52843.1"/>
    </source>
</evidence>
<accession>A0A1H6ZH04</accession>
<gene>
    <name evidence="2" type="ORF">SAMN04488127_2107</name>
</gene>
<organism evidence="2 3">
    <name type="scientific">Bhargavaea ginsengi</name>
    <dbReference type="NCBI Taxonomy" id="426757"/>
    <lineage>
        <taxon>Bacteria</taxon>
        <taxon>Bacillati</taxon>
        <taxon>Bacillota</taxon>
        <taxon>Bacilli</taxon>
        <taxon>Bacillales</taxon>
        <taxon>Caryophanaceae</taxon>
        <taxon>Bhargavaea</taxon>
    </lineage>
</organism>
<dbReference type="RefSeq" id="WP_177168351.1">
    <property type="nucleotide sequence ID" value="NZ_FNZF01000003.1"/>
</dbReference>
<feature type="compositionally biased region" description="Basic and acidic residues" evidence="1">
    <location>
        <begin position="36"/>
        <end position="47"/>
    </location>
</feature>
<proteinExistence type="predicted"/>
<dbReference type="EMBL" id="FNZF01000003">
    <property type="protein sequence ID" value="SEJ52843.1"/>
    <property type="molecule type" value="Genomic_DNA"/>
</dbReference>
<feature type="region of interest" description="Disordered" evidence="1">
    <location>
        <begin position="27"/>
        <end position="47"/>
    </location>
</feature>
<dbReference type="Proteomes" id="UP000199200">
    <property type="component" value="Unassembled WGS sequence"/>
</dbReference>
<dbReference type="AlphaFoldDB" id="A0A1H6ZH04"/>
<protein>
    <submittedName>
        <fullName evidence="2">Uncharacterized protein</fullName>
    </submittedName>
</protein>
<keyword evidence="3" id="KW-1185">Reference proteome</keyword>
<dbReference type="STRING" id="426757.SAMN04488127_2107"/>
<name>A0A1H6ZH04_9BACL</name>
<evidence type="ECO:0000256" key="1">
    <source>
        <dbReference type="SAM" id="MobiDB-lite"/>
    </source>
</evidence>
<evidence type="ECO:0000313" key="3">
    <source>
        <dbReference type="Proteomes" id="UP000199200"/>
    </source>
</evidence>